<name>A0A8X8ZY62_SALSN</name>
<feature type="region of interest" description="Disordered" evidence="1">
    <location>
        <begin position="111"/>
        <end position="133"/>
    </location>
</feature>
<protein>
    <submittedName>
        <fullName evidence="2">Uncharacterized protein</fullName>
    </submittedName>
</protein>
<dbReference type="EMBL" id="PNBA02000005">
    <property type="protein sequence ID" value="KAG6422837.1"/>
    <property type="molecule type" value="Genomic_DNA"/>
</dbReference>
<dbReference type="Proteomes" id="UP000298416">
    <property type="component" value="Unassembled WGS sequence"/>
</dbReference>
<keyword evidence="3" id="KW-1185">Reference proteome</keyword>
<evidence type="ECO:0000313" key="3">
    <source>
        <dbReference type="Proteomes" id="UP000298416"/>
    </source>
</evidence>
<evidence type="ECO:0000256" key="1">
    <source>
        <dbReference type="SAM" id="MobiDB-lite"/>
    </source>
</evidence>
<gene>
    <name evidence="2" type="ORF">SASPL_113218</name>
</gene>
<reference evidence="2" key="1">
    <citation type="submission" date="2018-01" db="EMBL/GenBank/DDBJ databases">
        <authorList>
            <person name="Mao J.F."/>
        </authorList>
    </citation>
    <scope>NUCLEOTIDE SEQUENCE</scope>
    <source>
        <strain evidence="2">Huo1</strain>
        <tissue evidence="2">Leaf</tissue>
    </source>
</reference>
<dbReference type="AlphaFoldDB" id="A0A8X8ZY62"/>
<sequence>MAHVFLQEVYMLMNPNLSLKLPLFQMFAQSSSLEHSIIAAKNGSFLELWRCFFSSWLRHFLAAAGGGGRRRRGPEDSVFFGIPGVFSQEKGILIKFRGVIGLGGGEGWLRRNGDDSREESEEFERDDDDNDSVRREVGRSFGVEEGVWFLIERV</sequence>
<reference evidence="2" key="2">
    <citation type="submission" date="2020-08" db="EMBL/GenBank/DDBJ databases">
        <title>Plant Genome Project.</title>
        <authorList>
            <person name="Zhang R.-G."/>
        </authorList>
    </citation>
    <scope>NUCLEOTIDE SEQUENCE</scope>
    <source>
        <strain evidence="2">Huo1</strain>
        <tissue evidence="2">Leaf</tissue>
    </source>
</reference>
<accession>A0A8X8ZY62</accession>
<comment type="caution">
    <text evidence="2">The sequence shown here is derived from an EMBL/GenBank/DDBJ whole genome shotgun (WGS) entry which is preliminary data.</text>
</comment>
<feature type="compositionally biased region" description="Acidic residues" evidence="1">
    <location>
        <begin position="116"/>
        <end position="130"/>
    </location>
</feature>
<organism evidence="2">
    <name type="scientific">Salvia splendens</name>
    <name type="common">Scarlet sage</name>
    <dbReference type="NCBI Taxonomy" id="180675"/>
    <lineage>
        <taxon>Eukaryota</taxon>
        <taxon>Viridiplantae</taxon>
        <taxon>Streptophyta</taxon>
        <taxon>Embryophyta</taxon>
        <taxon>Tracheophyta</taxon>
        <taxon>Spermatophyta</taxon>
        <taxon>Magnoliopsida</taxon>
        <taxon>eudicotyledons</taxon>
        <taxon>Gunneridae</taxon>
        <taxon>Pentapetalae</taxon>
        <taxon>asterids</taxon>
        <taxon>lamiids</taxon>
        <taxon>Lamiales</taxon>
        <taxon>Lamiaceae</taxon>
        <taxon>Nepetoideae</taxon>
        <taxon>Mentheae</taxon>
        <taxon>Salviinae</taxon>
        <taxon>Salvia</taxon>
        <taxon>Salvia subgen. Calosphace</taxon>
        <taxon>core Calosphace</taxon>
    </lineage>
</organism>
<evidence type="ECO:0000313" key="2">
    <source>
        <dbReference type="EMBL" id="KAG6422837.1"/>
    </source>
</evidence>
<proteinExistence type="predicted"/>